<dbReference type="Pfam" id="PF00027">
    <property type="entry name" value="cNMP_binding"/>
    <property type="match status" value="1"/>
</dbReference>
<dbReference type="SUPFAM" id="SSF51206">
    <property type="entry name" value="cAMP-binding domain-like"/>
    <property type="match status" value="1"/>
</dbReference>
<sequence length="183" mass="21268">MFEQVLKSIEKFGSFSELEQKMLCDVMAKRTVRKGEFLLRQGDISRTTYFINQGSIRHFRDIDGFNELTVNLFTEGDWVLDHKSFTSQKPSKNHIQAFEDCELIEFGMDAMHELISKSPSFFRLGKILDSPRSLDDLKLLSPEEKYAQLLTTAPQLLQKFPLKHIASYLHMTPETLSRVRAKY</sequence>
<dbReference type="InterPro" id="IPR014710">
    <property type="entry name" value="RmlC-like_jellyroll"/>
</dbReference>
<feature type="domain" description="Cyclic nucleotide-binding" evidence="1">
    <location>
        <begin position="11"/>
        <end position="115"/>
    </location>
</feature>
<gene>
    <name evidence="2" type="ORF">BFP71_02985</name>
</gene>
<dbReference type="InterPro" id="IPR000595">
    <property type="entry name" value="cNMP-bd_dom"/>
</dbReference>
<organism evidence="2 3">
    <name type="scientific">Roseivirga misakiensis</name>
    <dbReference type="NCBI Taxonomy" id="1563681"/>
    <lineage>
        <taxon>Bacteria</taxon>
        <taxon>Pseudomonadati</taxon>
        <taxon>Bacteroidota</taxon>
        <taxon>Cytophagia</taxon>
        <taxon>Cytophagales</taxon>
        <taxon>Roseivirgaceae</taxon>
        <taxon>Roseivirga</taxon>
    </lineage>
</organism>
<proteinExistence type="predicted"/>
<reference evidence="2 3" key="1">
    <citation type="submission" date="2016-08" db="EMBL/GenBank/DDBJ databases">
        <title>Draft genome of Fabibacter sp. strain SK-8.</title>
        <authorList>
            <person name="Wong S.-K."/>
            <person name="Hamasaki K."/>
            <person name="Yoshizawa S."/>
        </authorList>
    </citation>
    <scope>NUCLEOTIDE SEQUENCE [LARGE SCALE GENOMIC DNA]</scope>
    <source>
        <strain evidence="2 3">SK-8</strain>
    </source>
</reference>
<evidence type="ECO:0000259" key="1">
    <source>
        <dbReference type="PROSITE" id="PS50042"/>
    </source>
</evidence>
<name>A0A1E5T5R4_9BACT</name>
<evidence type="ECO:0000313" key="3">
    <source>
        <dbReference type="Proteomes" id="UP000095552"/>
    </source>
</evidence>
<dbReference type="EMBL" id="MDGQ01000003">
    <property type="protein sequence ID" value="OEK06647.1"/>
    <property type="molecule type" value="Genomic_DNA"/>
</dbReference>
<keyword evidence="3" id="KW-1185">Reference proteome</keyword>
<dbReference type="InterPro" id="IPR018490">
    <property type="entry name" value="cNMP-bd_dom_sf"/>
</dbReference>
<dbReference type="Gene3D" id="2.60.120.10">
    <property type="entry name" value="Jelly Rolls"/>
    <property type="match status" value="1"/>
</dbReference>
<accession>A0A1E5T5R4</accession>
<dbReference type="STRING" id="1563681.BFP71_02985"/>
<dbReference type="CDD" id="cd00038">
    <property type="entry name" value="CAP_ED"/>
    <property type="match status" value="1"/>
</dbReference>
<dbReference type="RefSeq" id="WP_069833959.1">
    <property type="nucleotide sequence ID" value="NZ_MDGQ01000003.1"/>
</dbReference>
<dbReference type="Proteomes" id="UP000095552">
    <property type="component" value="Unassembled WGS sequence"/>
</dbReference>
<dbReference type="AlphaFoldDB" id="A0A1E5T5R4"/>
<protein>
    <recommendedName>
        <fullName evidence="1">Cyclic nucleotide-binding domain-containing protein</fullName>
    </recommendedName>
</protein>
<dbReference type="OrthoDB" id="663011at2"/>
<dbReference type="SMART" id="SM00100">
    <property type="entry name" value="cNMP"/>
    <property type="match status" value="1"/>
</dbReference>
<dbReference type="PROSITE" id="PS50042">
    <property type="entry name" value="CNMP_BINDING_3"/>
    <property type="match status" value="1"/>
</dbReference>
<evidence type="ECO:0000313" key="2">
    <source>
        <dbReference type="EMBL" id="OEK06647.1"/>
    </source>
</evidence>
<comment type="caution">
    <text evidence="2">The sequence shown here is derived from an EMBL/GenBank/DDBJ whole genome shotgun (WGS) entry which is preliminary data.</text>
</comment>